<dbReference type="RefSeq" id="WP_138234885.1">
    <property type="nucleotide sequence ID" value="NZ_CP185860.1"/>
</dbReference>
<dbReference type="EMBL" id="VANI01000006">
    <property type="protein sequence ID" value="TLM78389.1"/>
    <property type="molecule type" value="Genomic_DNA"/>
</dbReference>
<proteinExistence type="predicted"/>
<accession>A0ABY2UKG9</accession>
<evidence type="ECO:0000313" key="2">
    <source>
        <dbReference type="Proteomes" id="UP000306791"/>
    </source>
</evidence>
<gene>
    <name evidence="1" type="ORF">FDY93_06240</name>
</gene>
<reference evidence="1 2" key="1">
    <citation type="submission" date="2019-05" db="EMBL/GenBank/DDBJ databases">
        <title>Microbulbifer harenosus sp. nov., an alginate-degrading bacterium isolated from coastal sand.</title>
        <authorList>
            <person name="Huang H."/>
            <person name="Mo K."/>
            <person name="Bao S."/>
        </authorList>
    </citation>
    <scope>NUCLEOTIDE SEQUENCE [LARGE SCALE GENOMIC DNA]</scope>
    <source>
        <strain evidence="1 2">HB161719</strain>
    </source>
</reference>
<sequence>MTISSEFQEVLRAGRPDFNARAAEARHRYPSFNSELLGQFLTHSVDPFVAAAAPECRGIVASAAYDVALELVGRELAGGHTRGRLLDRLWQEVLPALVGILPAQPAPMLCALCNALLNLHAQGARAEQWLQLLLEQAPQIRGDVLPDIGVLAAWRAGAVQFRFAALRLASAHPQAASAILGLPEQGELTKQLPLLERDPWLLNPGNANVLGHEVGRFTGYGGHFPTPPSVRACAAGFMVKSEDRYFLLLADSFGALLLPASANEYLAATDYQAPASPAPGLIDGGLHTLRGRVEHSFCRDDLQLAWNEHSAALYSPYSFSIYVVPWR</sequence>
<protein>
    <submittedName>
        <fullName evidence="1">Uncharacterized protein</fullName>
    </submittedName>
</protein>
<evidence type="ECO:0000313" key="1">
    <source>
        <dbReference type="EMBL" id="TLM78389.1"/>
    </source>
</evidence>
<organism evidence="1 2">
    <name type="scientific">Microbulbifer harenosus</name>
    <dbReference type="NCBI Taxonomy" id="2576840"/>
    <lineage>
        <taxon>Bacteria</taxon>
        <taxon>Pseudomonadati</taxon>
        <taxon>Pseudomonadota</taxon>
        <taxon>Gammaproteobacteria</taxon>
        <taxon>Cellvibrionales</taxon>
        <taxon>Microbulbiferaceae</taxon>
        <taxon>Microbulbifer</taxon>
    </lineage>
</organism>
<dbReference type="Proteomes" id="UP000306791">
    <property type="component" value="Unassembled WGS sequence"/>
</dbReference>
<comment type="caution">
    <text evidence="1">The sequence shown here is derived from an EMBL/GenBank/DDBJ whole genome shotgun (WGS) entry which is preliminary data.</text>
</comment>
<name>A0ABY2UKG9_9GAMM</name>
<keyword evidence="2" id="KW-1185">Reference proteome</keyword>